<proteinExistence type="predicted"/>
<reference evidence="1" key="2">
    <citation type="submission" date="2021-08" db="EMBL/GenBank/DDBJ databases">
        <authorList>
            <person name="Tani A."/>
            <person name="Ola A."/>
            <person name="Ogura Y."/>
            <person name="Katsura K."/>
            <person name="Hayashi T."/>
        </authorList>
    </citation>
    <scope>NUCLEOTIDE SEQUENCE</scope>
    <source>
        <strain evidence="1">DSM 21893</strain>
    </source>
</reference>
<evidence type="ECO:0000313" key="2">
    <source>
        <dbReference type="Proteomes" id="UP001055307"/>
    </source>
</evidence>
<accession>A0AAV4ZEL0</accession>
<dbReference type="AlphaFoldDB" id="A0AAV4ZEL0"/>
<gene>
    <name evidence="1" type="ORF">OICFNHDK_4591</name>
</gene>
<comment type="caution">
    <text evidence="1">The sequence shown here is derived from an EMBL/GenBank/DDBJ whole genome shotgun (WGS) entry which is preliminary data.</text>
</comment>
<sequence>MIPRDAVEVHASRSVRGDNLAKLCADFRARRPDQNFAIVSNRVAMMDDTMTHMGARGSNEMIGRNVVQTMTFMTPDEYEKMQALNAWTGRRDLVGLRHVDEFNQSAGRNLGFRRRGEVEHHLLVHRRLFELLASSSAKVLGRARYEMRLHLDRQGRYEAKRAG</sequence>
<dbReference type="Proteomes" id="UP001055307">
    <property type="component" value="Unassembled WGS sequence"/>
</dbReference>
<evidence type="ECO:0000313" key="1">
    <source>
        <dbReference type="EMBL" id="GJD42099.1"/>
    </source>
</evidence>
<organism evidence="1 2">
    <name type="scientific">Methylobacterium bullatum</name>
    <dbReference type="NCBI Taxonomy" id="570505"/>
    <lineage>
        <taxon>Bacteria</taxon>
        <taxon>Pseudomonadati</taxon>
        <taxon>Pseudomonadota</taxon>
        <taxon>Alphaproteobacteria</taxon>
        <taxon>Hyphomicrobiales</taxon>
        <taxon>Methylobacteriaceae</taxon>
        <taxon>Methylobacterium</taxon>
    </lineage>
</organism>
<protein>
    <submittedName>
        <fullName evidence="1">Uncharacterized protein</fullName>
    </submittedName>
</protein>
<dbReference type="EMBL" id="BPQF01000043">
    <property type="protein sequence ID" value="GJD42099.1"/>
    <property type="molecule type" value="Genomic_DNA"/>
</dbReference>
<name>A0AAV4ZEL0_9HYPH</name>
<keyword evidence="2" id="KW-1185">Reference proteome</keyword>
<dbReference type="RefSeq" id="WP_396659948.1">
    <property type="nucleotide sequence ID" value="NZ_CP162530.1"/>
</dbReference>
<reference evidence="1" key="1">
    <citation type="journal article" date="2016" name="Front. Microbiol.">
        <title>Genome Sequence of the Piezophilic, Mesophilic Sulfate-Reducing Bacterium Desulfovibrio indicus J2T.</title>
        <authorList>
            <person name="Cao J."/>
            <person name="Maignien L."/>
            <person name="Shao Z."/>
            <person name="Alain K."/>
            <person name="Jebbar M."/>
        </authorList>
    </citation>
    <scope>NUCLEOTIDE SEQUENCE</scope>
    <source>
        <strain evidence="1">DSM 21893</strain>
    </source>
</reference>